<gene>
    <name evidence="2" type="ORF">LPC04_05680</name>
</gene>
<reference evidence="2" key="1">
    <citation type="submission" date="2021-11" db="EMBL/GenBank/DDBJ databases">
        <title>BS-T2-15 a new species belonging to the Comamonadaceae family isolated from the soil of a French oak forest.</title>
        <authorList>
            <person name="Mieszkin S."/>
            <person name="Alain K."/>
        </authorList>
    </citation>
    <scope>NUCLEOTIDE SEQUENCE</scope>
    <source>
        <strain evidence="2">BS-T2-15</strain>
    </source>
</reference>
<accession>A0A9X1YGW8</accession>
<keyword evidence="3" id="KW-1185">Reference proteome</keyword>
<dbReference type="RefSeq" id="WP_275681208.1">
    <property type="nucleotide sequence ID" value="NZ_JAJLJH010000001.1"/>
</dbReference>
<sequence>MRTSAPNYIATEQLIWLRPDGSQVRVVARVGLPYPTDDGSWACPAELQGVDPRYPDVCGASSMQALSLATALVATRLGHLLERGERLVDAEDTSCAWDDEMLHSIFGLHGLRSPRPAP</sequence>
<dbReference type="AlphaFoldDB" id="A0A9X1YGW8"/>
<evidence type="ECO:0000313" key="3">
    <source>
        <dbReference type="Proteomes" id="UP001139353"/>
    </source>
</evidence>
<dbReference type="Pfam" id="PF22302">
    <property type="entry name" value="DUF6968"/>
    <property type="match status" value="1"/>
</dbReference>
<comment type="caution">
    <text evidence="2">The sequence shown here is derived from an EMBL/GenBank/DDBJ whole genome shotgun (WGS) entry which is preliminary data.</text>
</comment>
<protein>
    <recommendedName>
        <fullName evidence="1">DUF6968 domain-containing protein</fullName>
    </recommendedName>
</protein>
<organism evidence="2 3">
    <name type="scientific">Scleromatobacter humisilvae</name>
    <dbReference type="NCBI Taxonomy" id="2897159"/>
    <lineage>
        <taxon>Bacteria</taxon>
        <taxon>Pseudomonadati</taxon>
        <taxon>Pseudomonadota</taxon>
        <taxon>Betaproteobacteria</taxon>
        <taxon>Burkholderiales</taxon>
        <taxon>Sphaerotilaceae</taxon>
        <taxon>Scleromatobacter</taxon>
    </lineage>
</organism>
<dbReference type="EMBL" id="JAJLJH010000001">
    <property type="protein sequence ID" value="MCK9685200.1"/>
    <property type="molecule type" value="Genomic_DNA"/>
</dbReference>
<evidence type="ECO:0000313" key="2">
    <source>
        <dbReference type="EMBL" id="MCK9685200.1"/>
    </source>
</evidence>
<dbReference type="InterPro" id="IPR054241">
    <property type="entry name" value="DUF6968"/>
</dbReference>
<evidence type="ECO:0000259" key="1">
    <source>
        <dbReference type="Pfam" id="PF22302"/>
    </source>
</evidence>
<name>A0A9X1YGW8_9BURK</name>
<feature type="domain" description="DUF6968" evidence="1">
    <location>
        <begin position="20"/>
        <end position="90"/>
    </location>
</feature>
<proteinExistence type="predicted"/>
<dbReference type="Proteomes" id="UP001139353">
    <property type="component" value="Unassembled WGS sequence"/>
</dbReference>